<dbReference type="PROSITE" id="PS50883">
    <property type="entry name" value="EAL"/>
    <property type="match status" value="1"/>
</dbReference>
<evidence type="ECO:0000256" key="1">
    <source>
        <dbReference type="SAM" id="MobiDB-lite"/>
    </source>
</evidence>
<dbReference type="Pfam" id="PF00563">
    <property type="entry name" value="EAL"/>
    <property type="match status" value="1"/>
</dbReference>
<evidence type="ECO:0000259" key="4">
    <source>
        <dbReference type="PROSITE" id="PS50887"/>
    </source>
</evidence>
<evidence type="ECO:0000256" key="2">
    <source>
        <dbReference type="SAM" id="Phobius"/>
    </source>
</evidence>
<dbReference type="SMART" id="SM00267">
    <property type="entry name" value="GGDEF"/>
    <property type="match status" value="1"/>
</dbReference>
<keyword evidence="6" id="KW-1185">Reference proteome</keyword>
<organism evidence="5 6">
    <name type="scientific">Maricaulis virginensis</name>
    <dbReference type="NCBI Taxonomy" id="144022"/>
    <lineage>
        <taxon>Bacteria</taxon>
        <taxon>Pseudomonadati</taxon>
        <taxon>Pseudomonadota</taxon>
        <taxon>Alphaproteobacteria</taxon>
        <taxon>Maricaulales</taxon>
        <taxon>Maricaulaceae</taxon>
        <taxon>Maricaulis</taxon>
    </lineage>
</organism>
<evidence type="ECO:0008006" key="7">
    <source>
        <dbReference type="Google" id="ProtNLM"/>
    </source>
</evidence>
<feature type="region of interest" description="Disordered" evidence="1">
    <location>
        <begin position="1"/>
        <end position="23"/>
    </location>
</feature>
<keyword evidence="2" id="KW-1133">Transmembrane helix</keyword>
<dbReference type="SUPFAM" id="SSF55073">
    <property type="entry name" value="Nucleotide cyclase"/>
    <property type="match status" value="1"/>
</dbReference>
<evidence type="ECO:0000313" key="5">
    <source>
        <dbReference type="EMBL" id="GLK50686.1"/>
    </source>
</evidence>
<dbReference type="AlphaFoldDB" id="A0A9W6II09"/>
<dbReference type="InterPro" id="IPR043128">
    <property type="entry name" value="Rev_trsase/Diguanyl_cyclase"/>
</dbReference>
<dbReference type="InterPro" id="IPR029787">
    <property type="entry name" value="Nucleotide_cyclase"/>
</dbReference>
<dbReference type="RefSeq" id="WP_271185085.1">
    <property type="nucleotide sequence ID" value="NZ_BSFE01000001.1"/>
</dbReference>
<evidence type="ECO:0000259" key="3">
    <source>
        <dbReference type="PROSITE" id="PS50883"/>
    </source>
</evidence>
<dbReference type="Proteomes" id="UP001143486">
    <property type="component" value="Unassembled WGS sequence"/>
</dbReference>
<gene>
    <name evidence="5" type="ORF">GCM10017621_01940</name>
</gene>
<dbReference type="PROSITE" id="PS50887">
    <property type="entry name" value="GGDEF"/>
    <property type="match status" value="1"/>
</dbReference>
<protein>
    <recommendedName>
        <fullName evidence="7">Diguanylate cyclase (GGDEF) domain-containing protein</fullName>
    </recommendedName>
</protein>
<dbReference type="InterPro" id="IPR035919">
    <property type="entry name" value="EAL_sf"/>
</dbReference>
<sequence>MRPEAYSQQAPESGSEGSGPPVRNDEITIAYQPILRGAATAVLCYFLFDLVSRIFFPGEAHLGIMLASVGIATILAQLVRQYLRQPRSASQLEVCGAILCLSMLFNSNLQQNLHFEAENLAYTVLMMPICAAILPRRRTIALAVLISFANLMWLVWRNIPAALPDYAWVGVSGIAAGVAIAAIIRTAVLRSVKARLDAIHDREIAEELAREARHLAECDALTGLPNRRSFFLALNERVERLRTHGEPFLLGLVDLDGFKPVNDTYGHAAGDEMLQTVARRLIDVTGDHALPARLGGDEFALLTPADPKTAEAALTLGQRVEAKLSQPYRLGQYTCKGSGSVGLLICDDPELSAHDLMERADHALYFAKRALQGKAVLFNAALEQEMANSSQVDKALRRCDYDSEFQLHFQPQFDLVKGRIIGFEALARWNSPELGAVTPDIFIPAAERAGLIRPLTQVLLGKALTAMASWPDEITLAFNLSTHDLMSPHAVESALATVRNSGIEPSRIEFEITETAMMSDFNQARRAIDQISEAGHRVSLDDFGIGYSSLQYLQLLPVSKLKIDHSFVRNILEDTAAFKIVRTLLSLSRTLGLGCVVEGVETEAQMHILRTMGARHIQGYLIGAPMPAASIPSALNQTYDFNPVRGRPGPADAIRQASVQ</sequence>
<dbReference type="Gene3D" id="3.20.20.450">
    <property type="entry name" value="EAL domain"/>
    <property type="match status" value="1"/>
</dbReference>
<dbReference type="InterPro" id="IPR052155">
    <property type="entry name" value="Biofilm_reg_signaling"/>
</dbReference>
<dbReference type="Gene3D" id="3.30.70.270">
    <property type="match status" value="1"/>
</dbReference>
<feature type="transmembrane region" description="Helical" evidence="2">
    <location>
        <begin position="140"/>
        <end position="156"/>
    </location>
</feature>
<dbReference type="SMART" id="SM00052">
    <property type="entry name" value="EAL"/>
    <property type="match status" value="1"/>
</dbReference>
<dbReference type="CDD" id="cd01949">
    <property type="entry name" value="GGDEF"/>
    <property type="match status" value="1"/>
</dbReference>
<dbReference type="NCBIfam" id="TIGR00254">
    <property type="entry name" value="GGDEF"/>
    <property type="match status" value="1"/>
</dbReference>
<keyword evidence="2" id="KW-0472">Membrane</keyword>
<reference evidence="5" key="2">
    <citation type="submission" date="2023-01" db="EMBL/GenBank/DDBJ databases">
        <authorList>
            <person name="Sun Q."/>
            <person name="Evtushenko L."/>
        </authorList>
    </citation>
    <scope>NUCLEOTIDE SEQUENCE</scope>
    <source>
        <strain evidence="5">VKM B-1513</strain>
    </source>
</reference>
<accession>A0A9W6II09</accession>
<keyword evidence="2" id="KW-0812">Transmembrane</keyword>
<reference evidence="5" key="1">
    <citation type="journal article" date="2014" name="Int. J. Syst. Evol. Microbiol.">
        <title>Complete genome sequence of Corynebacterium casei LMG S-19264T (=DSM 44701T), isolated from a smear-ripened cheese.</title>
        <authorList>
            <consortium name="US DOE Joint Genome Institute (JGI-PGF)"/>
            <person name="Walter F."/>
            <person name="Albersmeier A."/>
            <person name="Kalinowski J."/>
            <person name="Ruckert C."/>
        </authorList>
    </citation>
    <scope>NUCLEOTIDE SEQUENCE</scope>
    <source>
        <strain evidence="5">VKM B-1513</strain>
    </source>
</reference>
<dbReference type="Pfam" id="PF00990">
    <property type="entry name" value="GGDEF"/>
    <property type="match status" value="1"/>
</dbReference>
<feature type="transmembrane region" description="Helical" evidence="2">
    <location>
        <begin position="34"/>
        <end position="56"/>
    </location>
</feature>
<dbReference type="InterPro" id="IPR001633">
    <property type="entry name" value="EAL_dom"/>
</dbReference>
<dbReference type="CDD" id="cd01948">
    <property type="entry name" value="EAL"/>
    <property type="match status" value="1"/>
</dbReference>
<feature type="domain" description="EAL" evidence="3">
    <location>
        <begin position="385"/>
        <end position="639"/>
    </location>
</feature>
<proteinExistence type="predicted"/>
<evidence type="ECO:0000313" key="6">
    <source>
        <dbReference type="Proteomes" id="UP001143486"/>
    </source>
</evidence>
<dbReference type="InterPro" id="IPR000160">
    <property type="entry name" value="GGDEF_dom"/>
</dbReference>
<feature type="compositionally biased region" description="Polar residues" evidence="1">
    <location>
        <begin position="1"/>
        <end position="12"/>
    </location>
</feature>
<dbReference type="EMBL" id="BSFE01000001">
    <property type="protein sequence ID" value="GLK50686.1"/>
    <property type="molecule type" value="Genomic_DNA"/>
</dbReference>
<feature type="domain" description="GGDEF" evidence="4">
    <location>
        <begin position="246"/>
        <end position="380"/>
    </location>
</feature>
<feature type="transmembrane region" description="Helical" evidence="2">
    <location>
        <begin position="62"/>
        <end position="79"/>
    </location>
</feature>
<dbReference type="SUPFAM" id="SSF141868">
    <property type="entry name" value="EAL domain-like"/>
    <property type="match status" value="1"/>
</dbReference>
<dbReference type="PANTHER" id="PTHR44757">
    <property type="entry name" value="DIGUANYLATE CYCLASE DGCP"/>
    <property type="match status" value="1"/>
</dbReference>
<feature type="transmembrane region" description="Helical" evidence="2">
    <location>
        <begin position="168"/>
        <end position="188"/>
    </location>
</feature>
<dbReference type="PANTHER" id="PTHR44757:SF2">
    <property type="entry name" value="BIOFILM ARCHITECTURE MAINTENANCE PROTEIN MBAA"/>
    <property type="match status" value="1"/>
</dbReference>
<name>A0A9W6II09_9PROT</name>
<comment type="caution">
    <text evidence="5">The sequence shown here is derived from an EMBL/GenBank/DDBJ whole genome shotgun (WGS) entry which is preliminary data.</text>
</comment>